<dbReference type="EMBL" id="AL161491">
    <property type="protein sequence ID" value="CAB80939.1"/>
    <property type="molecule type" value="Genomic_DNA"/>
</dbReference>
<feature type="compositionally biased region" description="Basic and acidic residues" evidence="1">
    <location>
        <begin position="221"/>
        <end position="237"/>
    </location>
</feature>
<dbReference type="PANTHER" id="PTHR34802">
    <property type="entry name" value="CHORISMATE SYNTHASE"/>
    <property type="match status" value="1"/>
</dbReference>
<evidence type="ECO:0000256" key="1">
    <source>
        <dbReference type="SAM" id="MobiDB-lite"/>
    </source>
</evidence>
<feature type="region of interest" description="Disordered" evidence="1">
    <location>
        <begin position="52"/>
        <end position="291"/>
    </location>
</feature>
<protein>
    <submittedName>
        <fullName evidence="2">Uncharacterized protein AT4g01300</fullName>
    </submittedName>
</protein>
<reference evidence="2" key="3">
    <citation type="submission" date="2000-03" db="EMBL/GenBank/DDBJ databases">
        <authorList>
            <person name="Lamar B."/>
            <person name="Stoneking T."/>
            <person name="Stumpf J."/>
            <person name="Mewes H.W."/>
            <person name="Lemcke K."/>
            <person name="Mayer K.F.X."/>
        </authorList>
    </citation>
    <scope>NUCLEOTIDE SEQUENCE</scope>
</reference>
<feature type="compositionally biased region" description="Basic and acidic residues" evidence="1">
    <location>
        <begin position="174"/>
        <end position="214"/>
    </location>
</feature>
<evidence type="ECO:0000313" key="2">
    <source>
        <dbReference type="EMBL" id="CAB80939.1"/>
    </source>
</evidence>
<feature type="compositionally biased region" description="Basic and acidic residues" evidence="1">
    <location>
        <begin position="61"/>
        <end position="88"/>
    </location>
</feature>
<dbReference type="AlphaFoldDB" id="Q9M140"/>
<feature type="compositionally biased region" description="Polar residues" evidence="1">
    <location>
        <begin position="125"/>
        <end position="139"/>
    </location>
</feature>
<feature type="compositionally biased region" description="Polar residues" evidence="1">
    <location>
        <begin position="243"/>
        <end position="256"/>
    </location>
</feature>
<gene>
    <name evidence="2" type="ordered locus">At4g01300</name>
</gene>
<reference key="1">
    <citation type="journal article" date="1999" name="Nature">
        <title>Sequence and analysis of chromosome 4 of the plant Arabidopsis thaliana.</title>
        <authorList>
            <consortium name="EU"/>
            <consortium name="CSHL and WU Arabidopsis Sequencing Project"/>
            <person name="Mayer K."/>
            <person name="Schuller C."/>
            <person name="Wambutt R."/>
            <person name="Murphy G."/>
            <person name="Volckaert G."/>
            <person name="Pohl T."/>
            <person name="Dusterhoft A."/>
            <person name="Stiekema W."/>
            <person name="Entian K.D."/>
            <person name="Terryn N."/>
            <person name="Harris B."/>
            <person name="Ansorge W."/>
            <person name="Brandt P."/>
            <person name="Grivell L."/>
            <person name="Rieger M."/>
            <person name="Weichselgartner M."/>
            <person name="de Simone V."/>
            <person name="Obermaier B."/>
            <person name="Mache R."/>
            <person name="Muller M."/>
            <person name="Kreis M."/>
            <person name="Delseny M."/>
            <person name="Puigdomenech P."/>
            <person name="Watson M."/>
            <person name="Schmidtheini T."/>
            <person name="Reichert B."/>
            <person name="Portatelle D."/>
            <person name="Perez-Alonso M."/>
            <person name="Boutry M."/>
            <person name="Bancroft I."/>
            <person name="Vos P."/>
            <person name="Hoheisel J."/>
            <person name="Zimmermann W."/>
            <person name="Wedler H."/>
            <person name="Ridley P."/>
            <person name="Langham S.A."/>
            <person name="McCullagh B."/>
            <person name="Bilham L."/>
            <person name="Robben J."/>
            <person name="Van der Schueren J."/>
            <person name="Grymonprez B."/>
            <person name="Chuang Y.J."/>
            <person name="Vandenbussche F."/>
            <person name="Braeken M."/>
            <person name="Weltjens I."/>
            <person name="Voet M."/>
            <person name="Bastiaens I."/>
            <person name="Aert R."/>
            <person name="Defoor E."/>
            <person name="Weitzenegger T."/>
            <person name="Bothe G."/>
            <person name="Ramsperger U."/>
            <person name="Hilbert H."/>
            <person name="Braun M."/>
            <person name="Holzer E."/>
            <person name="Brandt A."/>
            <person name="Peters S."/>
            <person name="van Staveren M."/>
            <person name="Dirske W."/>
            <person name="Mooijman P."/>
            <person name="Klein Lankhorst R."/>
            <person name="Rose M."/>
            <person name="Hauf J."/>
            <person name="Kotter P."/>
            <person name="Berneiser S."/>
            <person name="Hempel S."/>
            <person name="Feldpausch M."/>
            <person name="Lamberth S."/>
            <person name="Van den Daele H."/>
            <person name="De Keyser A."/>
            <person name="Buysshaert C."/>
            <person name="Gielen J."/>
            <person name="Villarroel R."/>
            <person name="De Clercq R."/>
            <person name="Van Montagu M."/>
            <person name="Rogers J."/>
            <person name="Cronin A."/>
            <person name="Quail M."/>
            <person name="Bray-Allen S."/>
            <person name="Clark L."/>
            <person name="Doggett J."/>
            <person name="Hall S."/>
            <person name="Kay M."/>
            <person name="Lennard N."/>
            <person name="McLay K."/>
            <person name="Mayes R."/>
            <person name="Pettett A."/>
            <person name="Rajandream M.A."/>
            <person name="Lyne M."/>
            <person name="Benes V."/>
            <person name="Rechmann S."/>
            <person name="Borkova D."/>
            <person name="Blocker H."/>
            <person name="Scharfe M."/>
            <person name="Grimm M."/>
            <person name="Lohnert T.H."/>
            <person name="Dose S."/>
            <person name="de Haan M."/>
            <person name="Maarse A."/>
            <person name="Schafer M."/>
            <person name="Muller-Auer S."/>
            <person name="Gabel C."/>
            <person name="Fuchs M."/>
            <person name="Fartmann B."/>
            <person name="Granderath K."/>
            <person name="Dauner D."/>
            <person name="Herzl A."/>
            <person name="Neumann S."/>
            <person name="Argiriou A."/>
            <person name="Vitale D."/>
            <person name="Liguori R."/>
            <person name="Piravandi E."/>
            <person name="Massenet O."/>
            <person name="Quigley F."/>
            <person name="Clabauld G."/>
            <person name="Mundlein A."/>
            <person name="Felber R."/>
            <person name="Schnabl S."/>
            <person name="Hiller R."/>
            <person name="Schmidt W."/>
            <person name="Lecharny A."/>
            <person name="Aubourg S."/>
            <person name="Chefdor F."/>
            <person name="Cooke R."/>
            <person name="Berger C."/>
            <person name="Montfort A."/>
            <person name="Casacuberta E."/>
            <person name="Gibbons T."/>
            <person name="Weber N."/>
            <person name="Vandenbol M."/>
            <person name="Bargues M."/>
            <person name="Terol J."/>
            <person name="Torres A."/>
            <person name="Perez-Perez A."/>
            <person name="Purnelle B."/>
            <person name="Bent E."/>
            <person name="Johnson S."/>
            <person name="Tacon D."/>
            <person name="Jesse T."/>
            <person name="Heijnen L."/>
            <person name="Schwarz S."/>
            <person name="Scholler P."/>
            <person name="Heber S."/>
            <person name="Francs P."/>
            <person name="Bielke C."/>
            <person name="Frishman D."/>
            <person name="Haase D."/>
            <person name="Lemcke K."/>
            <person name="Mewes H.W."/>
            <person name="Stocker S."/>
            <person name="Zaccaria P."/>
            <person name="Bevan M."/>
            <person name="Wilson R.K."/>
            <person name="de la Bastide M."/>
            <person name="Habermann K."/>
            <person name="Parnell L."/>
            <person name="Dedhia N."/>
            <person name="Gnoj L."/>
            <person name="Schutz K."/>
            <person name="Huang E."/>
            <person name="Spiegel L."/>
            <person name="Sehkon M."/>
            <person name="Murray J."/>
            <person name="Sheet P."/>
            <person name="Cordes M."/>
            <person name="Abu-Threideh J."/>
            <person name="Stoneking T."/>
            <person name="Kalicki J."/>
            <person name="Graves T."/>
            <person name="Harmon G."/>
            <person name="Edwards J."/>
            <person name="Latreille P."/>
            <person name="Courtney L."/>
            <person name="Cloud J."/>
            <person name="Abbott A."/>
            <person name="Scott K."/>
            <person name="Johnson D."/>
            <person name="Minx P."/>
            <person name="Bentley D."/>
            <person name="Fulton B."/>
            <person name="Miller N."/>
            <person name="Greco T."/>
            <person name="Kemp K."/>
            <person name="Kramer J."/>
            <person name="Fulton L."/>
            <person name="Mardis E."/>
            <person name="Dante M."/>
            <person name="Pepin K."/>
            <person name="Hillier L."/>
            <person name="Nelson J."/>
            <person name="Spieth J."/>
            <person name="Ryan E."/>
            <person name="Andrews S."/>
            <person name="Geisel C."/>
            <person name="Layman D."/>
            <person name="Du H."/>
            <person name="Ali J."/>
            <person name="Berghoff A."/>
            <person name="Jones K."/>
            <person name="Drone K."/>
            <person name="Cotton M."/>
            <person name="Joshu C."/>
            <person name="Antonoiu B."/>
            <person name="Zidanic M."/>
            <person name="Strong C."/>
            <person name="Sun H."/>
            <person name="Lamar B."/>
            <person name="Yordan C."/>
            <person name="Ma P."/>
            <person name="Zhong J."/>
            <person name="Preston R."/>
            <person name="Vil D."/>
            <person name="Shekher M."/>
            <person name="Matero A."/>
            <person name="Shah R."/>
            <person name="Swaby I.K."/>
            <person name="O'Shaughnessy A."/>
            <person name="Rodriguez M."/>
            <person name="Hoffmann J."/>
            <person name="Till S."/>
            <person name="Granat S."/>
            <person name="Shohdy N."/>
            <person name="Hasegawa A."/>
            <person name="Hameed A."/>
            <person name="Lodhi M."/>
            <person name="Johnson A."/>
            <person name="Chen E."/>
            <person name="Marra M."/>
            <person name="Martienssen R."/>
            <person name="McCombie W.R."/>
        </authorList>
    </citation>
    <scope>NUCLEOTIDE SEQUENCE [LARGE SCALE GENOMIC DNA]</scope>
    <source>
        <strain>cv. Columbia</strain>
    </source>
</reference>
<sequence length="291" mass="32620">MDQLVETNDDSEKKPRITYTRKFLISLSEKDVCKKLPNLPGEFDEALLLGELGTNSRGTHGRWEGRSGGWNDKDSDSQSDRDSGEPGRRSGMPSRRSWQAPEHDGLLGKGSFPKPSGFGAGTSAPRPQSNDSHQLSRTNEPYHPPRPYKAPPFTRRDARDSFNDETFGSSDSTSEDRAEEERKRRASFELLRKEHQKAFQERQKSNPDLRKNDFDFTELLGESKDDKGRPSRSDEVNHAPTIPGSSNTSLPSQSNAPRPLVPPGFASTILEKKQGEKPQVSRYLSETLIHT</sequence>
<feature type="compositionally biased region" description="Polar residues" evidence="1">
    <location>
        <begin position="282"/>
        <end position="291"/>
    </location>
</feature>
<proteinExistence type="predicted"/>
<reference evidence="2" key="2">
    <citation type="submission" date="2000-03" db="EMBL/GenBank/DDBJ databases">
        <authorList>
            <person name="EU Arabidopsis sequencing project"/>
        </authorList>
    </citation>
    <scope>NUCLEOTIDE SEQUENCE</scope>
</reference>
<dbReference type="PIR" id="A85017">
    <property type="entry name" value="A85017"/>
</dbReference>
<dbReference type="ExpressionAtlas" id="Q9M140">
    <property type="expression patterns" value="baseline and differential"/>
</dbReference>
<accession>Q9M140</accession>
<organism evidence="2">
    <name type="scientific">Arabidopsis thaliana</name>
    <name type="common">Mouse-ear cress</name>
    <dbReference type="NCBI Taxonomy" id="3702"/>
    <lineage>
        <taxon>Eukaryota</taxon>
        <taxon>Viridiplantae</taxon>
        <taxon>Streptophyta</taxon>
        <taxon>Embryophyta</taxon>
        <taxon>Tracheophyta</taxon>
        <taxon>Spermatophyta</taxon>
        <taxon>Magnoliopsida</taxon>
        <taxon>eudicotyledons</taxon>
        <taxon>Gunneridae</taxon>
        <taxon>Pentapetalae</taxon>
        <taxon>rosids</taxon>
        <taxon>malvids</taxon>
        <taxon>Brassicales</taxon>
        <taxon>Brassicaceae</taxon>
        <taxon>Camelineae</taxon>
        <taxon>Arabidopsis</taxon>
    </lineage>
</organism>
<name>Q9M140_ARATH</name>
<dbReference type="PANTHER" id="PTHR34802:SF1">
    <property type="entry name" value="CHORISMATE SYNTHASE"/>
    <property type="match status" value="1"/>
</dbReference>